<dbReference type="GO" id="GO:0006310">
    <property type="term" value="P:DNA recombination"/>
    <property type="evidence" value="ECO:0007669"/>
    <property type="project" value="UniProtKB-KW"/>
</dbReference>
<sequence>MTLHPFRTPADSARFGGDEEVIQSHPLLPNAQPPRFGQADVWDLNDVVERPVNQKAANYRVSFVSLSPAWNLRAREMALIWLNPRHPAVVAAGIHLNPDPREPRTVTLRAGTLRALAAWATDQGLPDDLHRWDREDFHRYIGHQADRLKRGSVIEHVVVIKTLHQFRAVLTCGGLAADPWPGQSASHVLGLRDTGELATPVIRPQTWFPLIKAAWTYIEVFGPDILRARAVWVGLQQNARPLRTADADAALARWLADPDHRVPVHTGRTGADKAGKVHWSLLSALLGASDRIFHLDHSSGRARRAVVEAELVDGRATQSGIITDLANVARPDGTTGPWHPDLQPLQMWLECVALRNACYIFVAAMSMMRDNEIRAITHHSVVDHYGAPAVKSIKRKRDPGHPTRHWWIIEPVARALFVASELSEHPDLTFGRVRSATDTNGLFDSTSAIKAFTSRVNAHRHDTGLEEIPADHVTAHMFRRTMAMLTRDYAGAEIALGIQLKHAATRALANRSTQGYSAKDPAWAGYFDEALADARFDRLRELYQAHRRGDTFGYGPGADQLRSRFDAMAGTAAQHGDARVEYDLLRRTRIPIRFGTLNHCVLDETNPVDAKCLENAIVPAGHHGPLVDRCQPARCANSVIATEHLPIWRSEEGTLLTLLDTPKLPSPRRAQLQRELADVRTALRRAEQ</sequence>
<accession>A0A1J0VYN7</accession>
<proteinExistence type="predicted"/>
<dbReference type="SUPFAM" id="SSF56349">
    <property type="entry name" value="DNA breaking-rejoining enzymes"/>
    <property type="match status" value="1"/>
</dbReference>
<dbReference type="Gene3D" id="1.10.443.10">
    <property type="entry name" value="Intergrase catalytic core"/>
    <property type="match status" value="1"/>
</dbReference>
<dbReference type="KEGG" id="nsl:BOX37_28220"/>
<evidence type="ECO:0000313" key="3">
    <source>
        <dbReference type="Proteomes" id="UP000183810"/>
    </source>
</evidence>
<dbReference type="AlphaFoldDB" id="A0A1J0VYN7"/>
<protein>
    <recommendedName>
        <fullName evidence="4">Integrase</fullName>
    </recommendedName>
</protein>
<organism evidence="2 3">
    <name type="scientific">Nocardia mangyaensis</name>
    <dbReference type="NCBI Taxonomy" id="2213200"/>
    <lineage>
        <taxon>Bacteria</taxon>
        <taxon>Bacillati</taxon>
        <taxon>Actinomycetota</taxon>
        <taxon>Actinomycetes</taxon>
        <taxon>Mycobacteriales</taxon>
        <taxon>Nocardiaceae</taxon>
        <taxon>Nocardia</taxon>
    </lineage>
</organism>
<evidence type="ECO:0000256" key="1">
    <source>
        <dbReference type="ARBA" id="ARBA00023172"/>
    </source>
</evidence>
<dbReference type="InterPro" id="IPR013762">
    <property type="entry name" value="Integrase-like_cat_sf"/>
</dbReference>
<name>A0A1J0VYN7_9NOCA</name>
<dbReference type="RefSeq" id="WP_071930341.1">
    <property type="nucleotide sequence ID" value="NZ_CP018082.1"/>
</dbReference>
<dbReference type="GO" id="GO:0003677">
    <property type="term" value="F:DNA binding"/>
    <property type="evidence" value="ECO:0007669"/>
    <property type="project" value="InterPro"/>
</dbReference>
<dbReference type="InterPro" id="IPR011010">
    <property type="entry name" value="DNA_brk_join_enz"/>
</dbReference>
<reference evidence="2" key="1">
    <citation type="submission" date="2016-11" db="EMBL/GenBank/DDBJ databases">
        <authorList>
            <person name="Jaros S."/>
            <person name="Januszkiewicz K."/>
            <person name="Wedrychowicz H."/>
        </authorList>
    </citation>
    <scope>NUCLEOTIDE SEQUENCE [LARGE SCALE GENOMIC DNA]</scope>
    <source>
        <strain evidence="2">Y48</strain>
    </source>
</reference>
<dbReference type="GO" id="GO:0015074">
    <property type="term" value="P:DNA integration"/>
    <property type="evidence" value="ECO:0007669"/>
    <property type="project" value="InterPro"/>
</dbReference>
<gene>
    <name evidence="2" type="ORF">BOX37_28220</name>
</gene>
<evidence type="ECO:0008006" key="4">
    <source>
        <dbReference type="Google" id="ProtNLM"/>
    </source>
</evidence>
<dbReference type="Proteomes" id="UP000183810">
    <property type="component" value="Chromosome"/>
</dbReference>
<dbReference type="EMBL" id="CP018082">
    <property type="protein sequence ID" value="APE37172.1"/>
    <property type="molecule type" value="Genomic_DNA"/>
</dbReference>
<keyword evidence="3" id="KW-1185">Reference proteome</keyword>
<keyword evidence="1" id="KW-0233">DNA recombination</keyword>
<evidence type="ECO:0000313" key="2">
    <source>
        <dbReference type="EMBL" id="APE37172.1"/>
    </source>
</evidence>